<gene>
    <name evidence="3" type="ORF">PARMNEM_LOCUS10851</name>
</gene>
<dbReference type="CDD" id="cd00833">
    <property type="entry name" value="PKS"/>
    <property type="match status" value="1"/>
</dbReference>
<dbReference type="Proteomes" id="UP001314205">
    <property type="component" value="Unassembled WGS sequence"/>
</dbReference>
<dbReference type="InterPro" id="IPR014030">
    <property type="entry name" value="Ketoacyl_synth_N"/>
</dbReference>
<dbReference type="InterPro" id="IPR014031">
    <property type="entry name" value="Ketoacyl_synth_C"/>
</dbReference>
<keyword evidence="4" id="KW-1185">Reference proteome</keyword>
<dbReference type="SUPFAM" id="SSF53901">
    <property type="entry name" value="Thiolase-like"/>
    <property type="match status" value="2"/>
</dbReference>
<sequence length="526" mass="58723">MVPTPQELAVSQYEREEYLKSGERIVISGMSGLFPDSNHVKDLADILYNKKNPVSSNPRWNYNHPEVAQYAGRIPDLDLFDAQFFKVHYRLGHTMDPMARKVLEQAYQAIYDAGVNPEHFSGKKVGVYIGTCFSETEKTCFYKSRSANGLGIAGCNKSMFANRISYWLNVKGPSMTIDSSCCSSITALEQAYLAMTRGECEAAIVGSGNVCLHPQVPVHYGRIVTISEDGKTKSFDENASGCVKTEAINVLFLQKAKDALRIYADVVHVKCEYQRLMEGKTGSKFGFFRDPVKLSEFLKNFYEESKVPPQAIEYVEAFGSAVPEADKSELEAIDAVFCKDRKKQLLVGSVMSNIGYGEAASGISAVIKVLLGYHKGELAANLFCETPRRDVEALREGRMRIVTEHQPFGRTYTAVNGLSLTGINSHTLLYGHYKPKDLSRYKSNIPHLVTISARQDSSVQKILDDLKSRPIDPEELALLHNIHQTKISGHMGRGFTILDTNADQQTVSLCEKVDYFDNAKRPLWFV</sequence>
<dbReference type="Pfam" id="PF00109">
    <property type="entry name" value="ketoacyl-synt"/>
    <property type="match status" value="1"/>
</dbReference>
<protein>
    <recommendedName>
        <fullName evidence="2">Ketosynthase family 3 (KS3) domain-containing protein</fullName>
    </recommendedName>
</protein>
<dbReference type="InterPro" id="IPR050091">
    <property type="entry name" value="PKS_NRPS_Biosynth_Enz"/>
</dbReference>
<evidence type="ECO:0000256" key="1">
    <source>
        <dbReference type="RuleBase" id="RU003694"/>
    </source>
</evidence>
<dbReference type="InterPro" id="IPR020841">
    <property type="entry name" value="PKS_Beta-ketoAc_synthase_dom"/>
</dbReference>
<keyword evidence="1" id="KW-0808">Transferase</keyword>
<dbReference type="PANTHER" id="PTHR43775">
    <property type="entry name" value="FATTY ACID SYNTHASE"/>
    <property type="match status" value="1"/>
</dbReference>
<name>A0AAV1L937_9NEOP</name>
<dbReference type="InterPro" id="IPR032821">
    <property type="entry name" value="PKS_assoc"/>
</dbReference>
<accession>A0AAV1L937</accession>
<reference evidence="3 4" key="1">
    <citation type="submission" date="2023-11" db="EMBL/GenBank/DDBJ databases">
        <authorList>
            <person name="Hedman E."/>
            <person name="Englund M."/>
            <person name="Stromberg M."/>
            <person name="Nyberg Akerstrom W."/>
            <person name="Nylinder S."/>
            <person name="Jareborg N."/>
            <person name="Kallberg Y."/>
            <person name="Kronander E."/>
        </authorList>
    </citation>
    <scope>NUCLEOTIDE SEQUENCE [LARGE SCALE GENOMIC DNA]</scope>
</reference>
<dbReference type="Pfam" id="PF16197">
    <property type="entry name" value="KAsynt_C_assoc"/>
    <property type="match status" value="1"/>
</dbReference>
<dbReference type="PROSITE" id="PS52004">
    <property type="entry name" value="KS3_2"/>
    <property type="match status" value="1"/>
</dbReference>
<feature type="domain" description="Ketosynthase family 3 (KS3)" evidence="2">
    <location>
        <begin position="22"/>
        <end position="431"/>
    </location>
</feature>
<evidence type="ECO:0000313" key="3">
    <source>
        <dbReference type="EMBL" id="CAK1590497.1"/>
    </source>
</evidence>
<dbReference type="Gene3D" id="3.30.70.3290">
    <property type="match status" value="1"/>
</dbReference>
<dbReference type="GO" id="GO:0004312">
    <property type="term" value="F:fatty acid synthase activity"/>
    <property type="evidence" value="ECO:0007669"/>
    <property type="project" value="TreeGrafter"/>
</dbReference>
<evidence type="ECO:0000259" key="2">
    <source>
        <dbReference type="PROSITE" id="PS52004"/>
    </source>
</evidence>
<dbReference type="Pfam" id="PF02801">
    <property type="entry name" value="Ketoacyl-synt_C"/>
    <property type="match status" value="1"/>
</dbReference>
<dbReference type="EMBL" id="CAVLGL010000085">
    <property type="protein sequence ID" value="CAK1590497.1"/>
    <property type="molecule type" value="Genomic_DNA"/>
</dbReference>
<evidence type="ECO:0000313" key="4">
    <source>
        <dbReference type="Proteomes" id="UP001314205"/>
    </source>
</evidence>
<dbReference type="GO" id="GO:0006633">
    <property type="term" value="P:fatty acid biosynthetic process"/>
    <property type="evidence" value="ECO:0007669"/>
    <property type="project" value="TreeGrafter"/>
</dbReference>
<dbReference type="InterPro" id="IPR016039">
    <property type="entry name" value="Thiolase-like"/>
</dbReference>
<organism evidence="3 4">
    <name type="scientific">Parnassius mnemosyne</name>
    <name type="common">clouded apollo</name>
    <dbReference type="NCBI Taxonomy" id="213953"/>
    <lineage>
        <taxon>Eukaryota</taxon>
        <taxon>Metazoa</taxon>
        <taxon>Ecdysozoa</taxon>
        <taxon>Arthropoda</taxon>
        <taxon>Hexapoda</taxon>
        <taxon>Insecta</taxon>
        <taxon>Pterygota</taxon>
        <taxon>Neoptera</taxon>
        <taxon>Endopterygota</taxon>
        <taxon>Lepidoptera</taxon>
        <taxon>Glossata</taxon>
        <taxon>Ditrysia</taxon>
        <taxon>Papilionoidea</taxon>
        <taxon>Papilionidae</taxon>
        <taxon>Parnassiinae</taxon>
        <taxon>Parnassini</taxon>
        <taxon>Parnassius</taxon>
        <taxon>Driopa</taxon>
    </lineage>
</organism>
<dbReference type="Gene3D" id="3.40.47.10">
    <property type="match status" value="1"/>
</dbReference>
<proteinExistence type="inferred from homology"/>
<dbReference type="PANTHER" id="PTHR43775:SF23">
    <property type="entry name" value="FATTY ACID SYNTHASE 3"/>
    <property type="match status" value="1"/>
</dbReference>
<dbReference type="AlphaFoldDB" id="A0AAV1L937"/>
<comment type="caution">
    <text evidence="3">The sequence shown here is derived from an EMBL/GenBank/DDBJ whole genome shotgun (WGS) entry which is preliminary data.</text>
</comment>
<comment type="similarity">
    <text evidence="1">Belongs to the thiolase-like superfamily. Beta-ketoacyl-ACP synthases family.</text>
</comment>
<dbReference type="SMART" id="SM00825">
    <property type="entry name" value="PKS_KS"/>
    <property type="match status" value="1"/>
</dbReference>